<dbReference type="EMBL" id="UINC01099907">
    <property type="protein sequence ID" value="SVC59537.1"/>
    <property type="molecule type" value="Genomic_DNA"/>
</dbReference>
<protein>
    <recommendedName>
        <fullName evidence="8">HMA domain-containing protein</fullName>
    </recommendedName>
</protein>
<name>A0A382NH20_9ZZZZ</name>
<proteinExistence type="predicted"/>
<keyword evidence="5 7" id="KW-1133">Transmembrane helix</keyword>
<evidence type="ECO:0000256" key="6">
    <source>
        <dbReference type="ARBA" id="ARBA00023136"/>
    </source>
</evidence>
<comment type="subcellular location">
    <subcellularLocation>
        <location evidence="1">Membrane</location>
    </subcellularLocation>
</comment>
<dbReference type="InterPro" id="IPR017969">
    <property type="entry name" value="Heavy-metal-associated_CS"/>
</dbReference>
<keyword evidence="2 7" id="KW-0812">Transmembrane</keyword>
<dbReference type="Pfam" id="PF00403">
    <property type="entry name" value="HMA"/>
    <property type="match status" value="1"/>
</dbReference>
<evidence type="ECO:0000259" key="8">
    <source>
        <dbReference type="PROSITE" id="PS50846"/>
    </source>
</evidence>
<evidence type="ECO:0000313" key="9">
    <source>
        <dbReference type="EMBL" id="SVC59537.1"/>
    </source>
</evidence>
<dbReference type="SUPFAM" id="SSF81653">
    <property type="entry name" value="Calcium ATPase, transduction domain A"/>
    <property type="match status" value="1"/>
</dbReference>
<dbReference type="GO" id="GO:0016020">
    <property type="term" value="C:membrane"/>
    <property type="evidence" value="ECO:0007669"/>
    <property type="project" value="UniProtKB-SubCell"/>
</dbReference>
<dbReference type="PRINTS" id="PR00943">
    <property type="entry name" value="CUATPASE"/>
</dbReference>
<dbReference type="PANTHER" id="PTHR43520">
    <property type="entry name" value="ATP7, ISOFORM B"/>
    <property type="match status" value="1"/>
</dbReference>
<dbReference type="FunFam" id="2.70.150.10:FF:000002">
    <property type="entry name" value="Copper-transporting ATPase 1, putative"/>
    <property type="match status" value="1"/>
</dbReference>
<keyword evidence="6 7" id="KW-0472">Membrane</keyword>
<dbReference type="AlphaFoldDB" id="A0A382NH20"/>
<feature type="non-terminal residue" evidence="9">
    <location>
        <position position="327"/>
    </location>
</feature>
<dbReference type="InterPro" id="IPR059000">
    <property type="entry name" value="ATPase_P-type_domA"/>
</dbReference>
<evidence type="ECO:0000256" key="3">
    <source>
        <dbReference type="ARBA" id="ARBA00022723"/>
    </source>
</evidence>
<feature type="transmembrane region" description="Helical" evidence="7">
    <location>
        <begin position="186"/>
        <end position="204"/>
    </location>
</feature>
<dbReference type="CDD" id="cd00371">
    <property type="entry name" value="HMA"/>
    <property type="match status" value="1"/>
</dbReference>
<feature type="domain" description="HMA" evidence="8">
    <location>
        <begin position="4"/>
        <end position="69"/>
    </location>
</feature>
<sequence>MGSISKTYGVKGMHCAGCVASVEKALLDIKDVHLVSVNLNLENVKIETDSGISFVTLHDAVQNYGYTLVEETSKEFSERKEDEINIWLQRLIYTGVLGIPLLIIAMFEMMQGNVMGIENILIQLFLTTSIIIISRHFYINGFIALLHKNPNMNSLVALGTGAAFIYSLISSVNLMYEMEIQGFDQLYFESAGIILVFITLGRYLEAHARSRTTQALMELFKQAPRTGWVKKRGNWQEVSVEEIEKGDEVMIKPGGQIPVDGVVIEGTSFINEAALTGEALPLGKQVGDILMGASINTSGILIMKAEKVGKETVFSRIIQMVEDTQHT</sequence>
<evidence type="ECO:0000256" key="1">
    <source>
        <dbReference type="ARBA" id="ARBA00004370"/>
    </source>
</evidence>
<dbReference type="Pfam" id="PF00122">
    <property type="entry name" value="E1-E2_ATPase"/>
    <property type="match status" value="1"/>
</dbReference>
<dbReference type="InterPro" id="IPR036163">
    <property type="entry name" value="HMA_dom_sf"/>
</dbReference>
<accession>A0A382NH20</accession>
<evidence type="ECO:0000256" key="7">
    <source>
        <dbReference type="SAM" id="Phobius"/>
    </source>
</evidence>
<dbReference type="GO" id="GO:0043682">
    <property type="term" value="F:P-type divalent copper transporter activity"/>
    <property type="evidence" value="ECO:0007669"/>
    <property type="project" value="TreeGrafter"/>
</dbReference>
<gene>
    <name evidence="9" type="ORF">METZ01_LOCUS312391</name>
</gene>
<keyword evidence="4" id="KW-1278">Translocase</keyword>
<dbReference type="GO" id="GO:0005507">
    <property type="term" value="F:copper ion binding"/>
    <property type="evidence" value="ECO:0007669"/>
    <property type="project" value="TreeGrafter"/>
</dbReference>
<reference evidence="9" key="1">
    <citation type="submission" date="2018-05" db="EMBL/GenBank/DDBJ databases">
        <authorList>
            <person name="Lanie J.A."/>
            <person name="Ng W.-L."/>
            <person name="Kazmierczak K.M."/>
            <person name="Andrzejewski T.M."/>
            <person name="Davidsen T.M."/>
            <person name="Wayne K.J."/>
            <person name="Tettelin H."/>
            <person name="Glass J.I."/>
            <person name="Rusch D."/>
            <person name="Podicherti R."/>
            <person name="Tsui H.-C.T."/>
            <person name="Winkler M.E."/>
        </authorList>
    </citation>
    <scope>NUCLEOTIDE SEQUENCE</scope>
</reference>
<evidence type="ECO:0000256" key="4">
    <source>
        <dbReference type="ARBA" id="ARBA00022967"/>
    </source>
</evidence>
<feature type="transmembrane region" description="Helical" evidence="7">
    <location>
        <begin position="87"/>
        <end position="108"/>
    </location>
</feature>
<feature type="transmembrane region" description="Helical" evidence="7">
    <location>
        <begin position="120"/>
        <end position="143"/>
    </location>
</feature>
<dbReference type="InterPro" id="IPR006121">
    <property type="entry name" value="HMA_dom"/>
</dbReference>
<keyword evidence="3" id="KW-0479">Metal-binding</keyword>
<dbReference type="PROSITE" id="PS50846">
    <property type="entry name" value="HMA_2"/>
    <property type="match status" value="1"/>
</dbReference>
<evidence type="ECO:0000256" key="5">
    <source>
        <dbReference type="ARBA" id="ARBA00022989"/>
    </source>
</evidence>
<dbReference type="Gene3D" id="2.70.150.10">
    <property type="entry name" value="Calcium-transporting ATPase, cytoplasmic transduction domain A"/>
    <property type="match status" value="1"/>
</dbReference>
<dbReference type="GO" id="GO:0055070">
    <property type="term" value="P:copper ion homeostasis"/>
    <property type="evidence" value="ECO:0007669"/>
    <property type="project" value="TreeGrafter"/>
</dbReference>
<dbReference type="InterPro" id="IPR008250">
    <property type="entry name" value="ATPase_P-typ_transduc_dom_A_sf"/>
</dbReference>
<feature type="transmembrane region" description="Helical" evidence="7">
    <location>
        <begin position="155"/>
        <end position="174"/>
    </location>
</feature>
<dbReference type="PANTHER" id="PTHR43520:SF8">
    <property type="entry name" value="P-TYPE CU(+) TRANSPORTER"/>
    <property type="match status" value="1"/>
</dbReference>
<evidence type="ECO:0000256" key="2">
    <source>
        <dbReference type="ARBA" id="ARBA00022692"/>
    </source>
</evidence>
<organism evidence="9">
    <name type="scientific">marine metagenome</name>
    <dbReference type="NCBI Taxonomy" id="408172"/>
    <lineage>
        <taxon>unclassified sequences</taxon>
        <taxon>metagenomes</taxon>
        <taxon>ecological metagenomes</taxon>
    </lineage>
</organism>
<dbReference type="SUPFAM" id="SSF55008">
    <property type="entry name" value="HMA, heavy metal-associated domain"/>
    <property type="match status" value="1"/>
</dbReference>
<dbReference type="Gene3D" id="3.30.70.100">
    <property type="match status" value="1"/>
</dbReference>
<dbReference type="PROSITE" id="PS01047">
    <property type="entry name" value="HMA_1"/>
    <property type="match status" value="1"/>
</dbReference>